<dbReference type="PROSITE" id="PS01032">
    <property type="entry name" value="PPM_1"/>
    <property type="match status" value="1"/>
</dbReference>
<dbReference type="PROSITE" id="PS51746">
    <property type="entry name" value="PPM_2"/>
    <property type="match status" value="1"/>
</dbReference>
<keyword evidence="13" id="KW-1185">Reference proteome</keyword>
<dbReference type="InterPro" id="IPR036457">
    <property type="entry name" value="PPM-type-like_dom_sf"/>
</dbReference>
<evidence type="ECO:0000313" key="13">
    <source>
        <dbReference type="Proteomes" id="UP001172457"/>
    </source>
</evidence>
<dbReference type="SUPFAM" id="SSF81606">
    <property type="entry name" value="PP2C-like"/>
    <property type="match status" value="1"/>
</dbReference>
<evidence type="ECO:0000256" key="7">
    <source>
        <dbReference type="ARBA" id="ARBA00022912"/>
    </source>
</evidence>
<comment type="caution">
    <text evidence="12">The sequence shown here is derived from an EMBL/GenBank/DDBJ whole genome shotgun (WGS) entry which is preliminary data.</text>
</comment>
<keyword evidence="6" id="KW-0460">Magnesium</keyword>
<evidence type="ECO:0000259" key="11">
    <source>
        <dbReference type="PROSITE" id="PS51746"/>
    </source>
</evidence>
<dbReference type="PANTHER" id="PTHR47992">
    <property type="entry name" value="PROTEIN PHOSPHATASE"/>
    <property type="match status" value="1"/>
</dbReference>
<feature type="region of interest" description="Disordered" evidence="10">
    <location>
        <begin position="134"/>
        <end position="153"/>
    </location>
</feature>
<evidence type="ECO:0000256" key="3">
    <source>
        <dbReference type="ARBA" id="ARBA00013081"/>
    </source>
</evidence>
<keyword evidence="4" id="KW-0479">Metal-binding</keyword>
<evidence type="ECO:0000256" key="8">
    <source>
        <dbReference type="ARBA" id="ARBA00023211"/>
    </source>
</evidence>
<evidence type="ECO:0000256" key="9">
    <source>
        <dbReference type="RuleBase" id="RU003465"/>
    </source>
</evidence>
<dbReference type="Pfam" id="PF00481">
    <property type="entry name" value="PP2C"/>
    <property type="match status" value="1"/>
</dbReference>
<dbReference type="GO" id="GO:0004722">
    <property type="term" value="F:protein serine/threonine phosphatase activity"/>
    <property type="evidence" value="ECO:0007669"/>
    <property type="project" value="UniProtKB-EC"/>
</dbReference>
<dbReference type="EMBL" id="JARYMX010000004">
    <property type="protein sequence ID" value="KAJ9551042.1"/>
    <property type="molecule type" value="Genomic_DNA"/>
</dbReference>
<dbReference type="SMART" id="SM00332">
    <property type="entry name" value="PP2Cc"/>
    <property type="match status" value="1"/>
</dbReference>
<evidence type="ECO:0000256" key="6">
    <source>
        <dbReference type="ARBA" id="ARBA00022842"/>
    </source>
</evidence>
<dbReference type="Gene3D" id="3.60.40.10">
    <property type="entry name" value="PPM-type phosphatase domain"/>
    <property type="match status" value="1"/>
</dbReference>
<dbReference type="Proteomes" id="UP001172457">
    <property type="component" value="Chromosome 4"/>
</dbReference>
<gene>
    <name evidence="12" type="ORF">OSB04_015087</name>
</gene>
<dbReference type="CDD" id="cd00143">
    <property type="entry name" value="PP2Cc"/>
    <property type="match status" value="1"/>
</dbReference>
<comment type="cofactor">
    <cofactor evidence="2">
        <name>Mg(2+)</name>
        <dbReference type="ChEBI" id="CHEBI:18420"/>
    </cofactor>
</comment>
<reference evidence="12" key="1">
    <citation type="submission" date="2023-03" db="EMBL/GenBank/DDBJ databases">
        <title>Chromosome-scale reference genome and RAD-based genetic map of yellow starthistle (Centaurea solstitialis) reveal putative structural variation and QTLs associated with invader traits.</title>
        <authorList>
            <person name="Reatini B."/>
            <person name="Cang F.A."/>
            <person name="Jiang Q."/>
            <person name="Mckibben M.T.W."/>
            <person name="Barker M.S."/>
            <person name="Rieseberg L.H."/>
            <person name="Dlugosch K.M."/>
        </authorList>
    </citation>
    <scope>NUCLEOTIDE SEQUENCE</scope>
    <source>
        <strain evidence="12">CAN-66</strain>
        <tissue evidence="12">Leaf</tissue>
    </source>
</reference>
<evidence type="ECO:0000256" key="1">
    <source>
        <dbReference type="ARBA" id="ARBA00001936"/>
    </source>
</evidence>
<organism evidence="12 13">
    <name type="scientific">Centaurea solstitialis</name>
    <name type="common">yellow star-thistle</name>
    <dbReference type="NCBI Taxonomy" id="347529"/>
    <lineage>
        <taxon>Eukaryota</taxon>
        <taxon>Viridiplantae</taxon>
        <taxon>Streptophyta</taxon>
        <taxon>Embryophyta</taxon>
        <taxon>Tracheophyta</taxon>
        <taxon>Spermatophyta</taxon>
        <taxon>Magnoliopsida</taxon>
        <taxon>eudicotyledons</taxon>
        <taxon>Gunneridae</taxon>
        <taxon>Pentapetalae</taxon>
        <taxon>asterids</taxon>
        <taxon>campanulids</taxon>
        <taxon>Asterales</taxon>
        <taxon>Asteraceae</taxon>
        <taxon>Carduoideae</taxon>
        <taxon>Cardueae</taxon>
        <taxon>Centaureinae</taxon>
        <taxon>Centaurea</taxon>
    </lineage>
</organism>
<accession>A0AA38W8L4</accession>
<dbReference type="InterPro" id="IPR000222">
    <property type="entry name" value="PP2C_BS"/>
</dbReference>
<evidence type="ECO:0000256" key="2">
    <source>
        <dbReference type="ARBA" id="ARBA00001946"/>
    </source>
</evidence>
<dbReference type="InterPro" id="IPR001932">
    <property type="entry name" value="PPM-type_phosphatase-like_dom"/>
</dbReference>
<sequence length="153" mass="17045">MEAKVCTRGKVSAIGKRETMDDAIQVAPNILKYQVSQMHLFAVFDGHGVRILRLESSSETLRIVGEDISNGTLEAVLSKSFQYVDDLVVEKFNEDIKSTAVVVLVTQTHLITANYGDSRVVLYRGSEAIPLSTDHKPKIGDERSRSKAWEESY</sequence>
<evidence type="ECO:0000256" key="4">
    <source>
        <dbReference type="ARBA" id="ARBA00022723"/>
    </source>
</evidence>
<dbReference type="InterPro" id="IPR015655">
    <property type="entry name" value="PP2C"/>
</dbReference>
<keyword evidence="5 9" id="KW-0378">Hydrolase</keyword>
<evidence type="ECO:0000313" key="12">
    <source>
        <dbReference type="EMBL" id="KAJ9551042.1"/>
    </source>
</evidence>
<dbReference type="EC" id="3.1.3.16" evidence="3"/>
<comment type="cofactor">
    <cofactor evidence="1">
        <name>Mn(2+)</name>
        <dbReference type="ChEBI" id="CHEBI:29035"/>
    </cofactor>
</comment>
<evidence type="ECO:0000256" key="5">
    <source>
        <dbReference type="ARBA" id="ARBA00022801"/>
    </source>
</evidence>
<keyword evidence="7 9" id="KW-0904">Protein phosphatase</keyword>
<dbReference type="GO" id="GO:0046872">
    <property type="term" value="F:metal ion binding"/>
    <property type="evidence" value="ECO:0007669"/>
    <property type="project" value="UniProtKB-KW"/>
</dbReference>
<dbReference type="AlphaFoldDB" id="A0AA38W8L4"/>
<name>A0AA38W8L4_9ASTR</name>
<comment type="similarity">
    <text evidence="9">Belongs to the PP2C family.</text>
</comment>
<proteinExistence type="inferred from homology"/>
<protein>
    <recommendedName>
        <fullName evidence="3">protein-serine/threonine phosphatase</fullName>
        <ecNumber evidence="3">3.1.3.16</ecNumber>
    </recommendedName>
</protein>
<feature type="domain" description="PPM-type phosphatase" evidence="11">
    <location>
        <begin position="7"/>
        <end position="153"/>
    </location>
</feature>
<evidence type="ECO:0000256" key="10">
    <source>
        <dbReference type="SAM" id="MobiDB-lite"/>
    </source>
</evidence>
<keyword evidence="8" id="KW-0464">Manganese</keyword>